<proteinExistence type="evidence at transcript level"/>
<organism evidence="7">
    <name type="scientific">Acartia pacifica</name>
    <name type="common">Copepod</name>
    <dbReference type="NCBI Taxonomy" id="335913"/>
    <lineage>
        <taxon>Eukaryota</taxon>
        <taxon>Metazoa</taxon>
        <taxon>Ecdysozoa</taxon>
        <taxon>Arthropoda</taxon>
        <taxon>Crustacea</taxon>
        <taxon>Multicrustacea</taxon>
        <taxon>Hexanauplia</taxon>
        <taxon>Copepoda</taxon>
        <taxon>Calanoida</taxon>
        <taxon>Acartiidae</taxon>
        <taxon>Acartia</taxon>
    </lineage>
</organism>
<feature type="compositionally biased region" description="Acidic residues" evidence="6">
    <location>
        <begin position="68"/>
        <end position="96"/>
    </location>
</feature>
<comment type="pathway">
    <text evidence="1">Protein modification; protein ubiquitination.</text>
</comment>
<dbReference type="Pfam" id="PF15243">
    <property type="entry name" value="ANAPC15"/>
    <property type="match status" value="1"/>
</dbReference>
<dbReference type="GO" id="GO:0090266">
    <property type="term" value="P:regulation of mitotic cell cycle spindle assembly checkpoint"/>
    <property type="evidence" value="ECO:0007669"/>
    <property type="project" value="InterPro"/>
</dbReference>
<keyword evidence="3" id="KW-0132">Cell division</keyword>
<comment type="similarity">
    <text evidence="2">Belongs to the APC15 family.</text>
</comment>
<keyword evidence="4" id="KW-0498">Mitosis</keyword>
<evidence type="ECO:0000256" key="1">
    <source>
        <dbReference type="ARBA" id="ARBA00004906"/>
    </source>
</evidence>
<evidence type="ECO:0000256" key="4">
    <source>
        <dbReference type="ARBA" id="ARBA00022776"/>
    </source>
</evidence>
<keyword evidence="5" id="KW-0131">Cell cycle</keyword>
<evidence type="ECO:0000256" key="6">
    <source>
        <dbReference type="SAM" id="MobiDB-lite"/>
    </source>
</evidence>
<feature type="region of interest" description="Disordered" evidence="6">
    <location>
        <begin position="53"/>
        <end position="102"/>
    </location>
</feature>
<dbReference type="PANTHER" id="PTHR22526:SF2">
    <property type="entry name" value="ANAPHASE PROMOTING COMPLEX C SUBUNIT 15, PSEUDOGENE-RELATED"/>
    <property type="match status" value="1"/>
</dbReference>
<dbReference type="AlphaFoldDB" id="A0A0U2TJM9"/>
<dbReference type="GO" id="GO:0051301">
    <property type="term" value="P:cell division"/>
    <property type="evidence" value="ECO:0007669"/>
    <property type="project" value="UniProtKB-KW"/>
</dbReference>
<sequence length="102" mass="11596">MSWSTNSLMKPALLPRVSDPLWFGADRPVDEEAQIAKEENDHADLMIRISQRGKDIIPIGKSSSEALQEPEEEEDEDEDSESDHEDEDEEDIDLDAQDNNQN</sequence>
<evidence type="ECO:0000313" key="7">
    <source>
        <dbReference type="EMBL" id="ALS04377.1"/>
    </source>
</evidence>
<dbReference type="InterPro" id="IPR026182">
    <property type="entry name" value="ANAPC15"/>
</dbReference>
<evidence type="ECO:0000256" key="2">
    <source>
        <dbReference type="ARBA" id="ARBA00009618"/>
    </source>
</evidence>
<evidence type="ECO:0000256" key="3">
    <source>
        <dbReference type="ARBA" id="ARBA00022618"/>
    </source>
</evidence>
<accession>A0A0U2TJM9</accession>
<reference evidence="7" key="1">
    <citation type="journal article" date="2015" name="Sci. Rep.">
        <title>Spliced leader RNA trans-splicing discovered in copepods.</title>
        <authorList>
            <person name="Yang F."/>
            <person name="Xu D."/>
            <person name="Zhuang Y."/>
            <person name="Yi X."/>
            <person name="Huang Y."/>
            <person name="Chen H."/>
            <person name="Lin S."/>
            <person name="Campbell D.A."/>
            <person name="Sturm N.R."/>
            <person name="Liu G."/>
            <person name="Zhang H."/>
        </authorList>
    </citation>
    <scope>NUCLEOTIDE SEQUENCE</scope>
</reference>
<name>A0A0U2TJM9_ACAPC</name>
<evidence type="ECO:0000256" key="5">
    <source>
        <dbReference type="ARBA" id="ARBA00023306"/>
    </source>
</evidence>
<dbReference type="EMBL" id="KT754543">
    <property type="protein sequence ID" value="ALS04377.1"/>
    <property type="molecule type" value="mRNA"/>
</dbReference>
<dbReference type="PANTHER" id="PTHR22526">
    <property type="entry name" value="ANAPHASE PROMOTING COMPLEX C SUBUNIT 15, PSEUDOGENE-RELATED"/>
    <property type="match status" value="1"/>
</dbReference>
<protein>
    <submittedName>
        <fullName evidence="7">Anaphase-promoting complex subunit 15-like protein</fullName>
    </submittedName>
</protein>
<dbReference type="GO" id="GO:0005680">
    <property type="term" value="C:anaphase-promoting complex"/>
    <property type="evidence" value="ECO:0007669"/>
    <property type="project" value="InterPro"/>
</dbReference>